<proteinExistence type="predicted"/>
<dbReference type="HOGENOM" id="CLU_228568_0_0_1"/>
<dbReference type="InterPro" id="IPR019441">
    <property type="entry name" value="FMP27/BLTP2/Hobbit_GFWDK_RBG"/>
</dbReference>
<feature type="compositionally biased region" description="Polar residues" evidence="1">
    <location>
        <begin position="2348"/>
        <end position="2358"/>
    </location>
</feature>
<feature type="transmembrane region" description="Helical" evidence="2">
    <location>
        <begin position="21"/>
        <end position="43"/>
    </location>
</feature>
<dbReference type="SMART" id="SM01216">
    <property type="entry name" value="Fmp27_WPPW"/>
    <property type="match status" value="1"/>
</dbReference>
<dbReference type="InterPro" id="IPR045167">
    <property type="entry name" value="Hobbit"/>
</dbReference>
<evidence type="ECO:0000313" key="7">
    <source>
        <dbReference type="Proteomes" id="UP000005666"/>
    </source>
</evidence>
<dbReference type="Pfam" id="PF10344">
    <property type="entry name" value="Hobbit"/>
    <property type="match status" value="1"/>
</dbReference>
<evidence type="ECO:0000259" key="4">
    <source>
        <dbReference type="SMART" id="SM01215"/>
    </source>
</evidence>
<name>G8BT65_TETPH</name>
<feature type="domain" description="FMP27 WPPW motif-containing RBG unit" evidence="5">
    <location>
        <begin position="1538"/>
        <end position="2029"/>
    </location>
</feature>
<dbReference type="OrthoDB" id="1562405at2759"/>
<feature type="domain" description="FMP27/BLTP2/Hobbit GFWDK motif-containing RBG unit" evidence="3">
    <location>
        <begin position="1174"/>
        <end position="1323"/>
    </location>
</feature>
<protein>
    <recommendedName>
        <fullName evidence="8">FMP27 GFWDK domain-containing protein</fullName>
    </recommendedName>
</protein>
<dbReference type="EMBL" id="HE612859">
    <property type="protein sequence ID" value="CCE63036.1"/>
    <property type="molecule type" value="Genomic_DNA"/>
</dbReference>
<dbReference type="InterPro" id="IPR019449">
    <property type="entry name" value="FMP27_WPPW_RBG"/>
</dbReference>
<keyword evidence="2" id="KW-0472">Membrane</keyword>
<keyword evidence="2" id="KW-1133">Transmembrane helix</keyword>
<dbReference type="PANTHER" id="PTHR15678">
    <property type="entry name" value="ANTIGEN MLAA-22-RELATED"/>
    <property type="match status" value="1"/>
</dbReference>
<evidence type="ECO:0008006" key="8">
    <source>
        <dbReference type="Google" id="ProtNLM"/>
    </source>
</evidence>
<dbReference type="OMA" id="EYHFRFY"/>
<evidence type="ECO:0000256" key="2">
    <source>
        <dbReference type="SAM" id="Phobius"/>
    </source>
</evidence>
<dbReference type="STRING" id="1071381.G8BT65"/>
<accession>G8BT65</accession>
<evidence type="ECO:0000259" key="5">
    <source>
        <dbReference type="SMART" id="SM01216"/>
    </source>
</evidence>
<gene>
    <name evidence="6" type="primary">TPHA0D04030</name>
    <name evidence="6" type="ordered locus">TPHA_0D04030</name>
</gene>
<dbReference type="GeneID" id="11531065"/>
<dbReference type="RefSeq" id="XP_003685470.1">
    <property type="nucleotide sequence ID" value="XM_003685422.1"/>
</dbReference>
<feature type="region of interest" description="Disordered" evidence="1">
    <location>
        <begin position="2505"/>
        <end position="2533"/>
    </location>
</feature>
<keyword evidence="7" id="KW-1185">Reference proteome</keyword>
<dbReference type="PANTHER" id="PTHR15678:SF6">
    <property type="entry name" value="BRIDGE-LIKE LIPID TRANSFER PROTEIN FAMILY MEMBER 2"/>
    <property type="match status" value="1"/>
</dbReference>
<organism evidence="6 7">
    <name type="scientific">Tetrapisispora phaffii (strain ATCC 24235 / CBS 4417 / NBRC 1672 / NRRL Y-8282 / UCD 70-5)</name>
    <name type="common">Yeast</name>
    <name type="synonym">Fabospora phaffii</name>
    <dbReference type="NCBI Taxonomy" id="1071381"/>
    <lineage>
        <taxon>Eukaryota</taxon>
        <taxon>Fungi</taxon>
        <taxon>Dikarya</taxon>
        <taxon>Ascomycota</taxon>
        <taxon>Saccharomycotina</taxon>
        <taxon>Saccharomycetes</taxon>
        <taxon>Saccharomycetales</taxon>
        <taxon>Saccharomycetaceae</taxon>
        <taxon>Tetrapisispora</taxon>
    </lineage>
</organism>
<dbReference type="SMART" id="SM01214">
    <property type="entry name" value="Fmp27_GFWDK"/>
    <property type="match status" value="1"/>
</dbReference>
<evidence type="ECO:0000256" key="1">
    <source>
        <dbReference type="SAM" id="MobiDB-lite"/>
    </source>
</evidence>
<sequence length="2562" mass="294826">MVFINDTLAFVEKQLTKMVSTCLWVIVAMLLFQLLLNLILKIVIANTSLKLGGIEYFYMGFFTLTSLRKIHIKTNKFSVNVDSISLEFKIFPYLLIKNILIDYYKPKHITGVNEPEDEFKKPFLPDEVAISKKIIKMVEWISFSRIRIHHLQVNIHDENNPKTQVIDVDTITIGLPKFTTHHLKIDLLLYDFQSNDKLDAIKVITYSFSCKLHQHPKIPGKLLLLHLDWSNSLKITDVKMHLSDKMVENMVTKMVETKQGTEMKTDIKNEGKNVFVKGNLSHEEIESMIKSIICPYKVIIENLKVIDIKFENITFKNDFLKVKISISSTQVRLQAITDISTYNELLESTYISNNDENYDDDVNDNEFEDDTSKQEILNTQPIVKNTQKSKFEDIELSLSFNSIHLSVNNKSLIRIPIINMLVTTDLMLYFLKNSHSYNDFKISFSINILNPTLFISVDMIQKMAEYLNNTKTDLAKGNDSEFNNKSDSISKQVENNITTDENQLIEQINIDKTSLKNILEEVPSFLIELNISNFNIYLQISNDESINLKIYDIKLFLINNYTVITKLKNSSKIVQNKNELFEQLPIKDPLTKDLNSFFKIINVSLAYKKNNTLSTAEVVPIYQFERYVVILDNLSPEKITSVATLRKSDFTLLDIEVLGKLINTYSVLKEYSQMIKSSIRKTKSKSVKKKIIFSIEWSAKLRVKDMSFSVLISNYLPALLDPCANDDGNLSDVIRGFTLVFHESIFEASNVQRQLSIAKIELIRVMDHCEAKNICDDVFKLGNLSFTDKYDDVLSKCIHKVRVPEVYLKFDVNLIWIIFYLKKIYADHVTLLRSKKRKIVSKADKPSNSILHLSFSKVIFDVNLPENVSLFFDIKDIYYSNHNKKLKILNILGYVRSVYVHDLPVNVELLNIKNMVFCSNSHTEGKTFIVDTELIRLRTEYHFKFYEVVNNIISTFKSYKQLAYSFSDLSGFHRFHPKVENPKKIPTINIRAKKFLIDVEEDPFEQELGLIFKIGVLEQRERLAKLEEFEEQKSILREFENFNNNNNVQPDHKQNTNSFENLAKQRLYELFSTSWISRHRTAKLKFHGMPYHIKPFQEFDKVYYRFTGKATTTVANLVVKDLDMTLKQPSFPVENFFDFIHEMGKGVPKSMSYTILILLGIDIKTKLWQLKIRDYPVPVITIPDTRTTGDLVFAEKMPGDLALRTTFVPFVPSATLSKYAETSSIYGSHVIGTMNSIKTYFNIHTKVTSNSGTNITWGKSFQPGYQSLMMWFDFLTKPQMDPSPKLGFWDKFRFLVHGSWRYEFGENSDLRLNIKGAHNPYKITDDGAGLSFCWSGGTILNINGENNPREFLLINSASFKLVVPDFTDENKFDKILMNLEGGVKWTLGLLFEEGKLALAGDEKRSTPVRPHYDVTLINPKYVYNREDYDSWRGFRSNFIHMSFGIYSGKDASNNNIYLAPYTMSHFFKWWNLFDTYTSGPIRQGPLFPNMIQNNNKFGRSLFTIKYQLYLAPLTITHIYRHATSEDDKGIHSSVKFTGIKCKTKSLKIDLHQKRIKLTHTNEKLNKSKPVWKLRMSKGEVDCEEADYRLISTTFDDANIEKTIASRLGLRCKKEKQFASENINSLKDSEWYDINDYVDLNQISLEAATPIKIDIKPFVSTPRITYFRKINDEGYDVRYPFGAEPSHRCIIGKNHPERTQEHLANQRSIEIQGQISELQQKISEIDKLSEMHPDDNDITLKKNNLYAKFSNILTRYDMIDEILSDLKISESLPLDGDLHSNFNESMISADLNSINDNNSLLRVNTLNSFVSMRRGSTIEAKSTYDNRFMIHNVTIKIDNDIKNHLLEYASSSSERRSTQFYCTYKSVTIVKELLDNFFANTIPAITEYGLLNNDETCTSTEFIERFDELTHKLPNENYDSIDSYLIQLISPQVQITSECEPDTALLITATEIETGIIDVMQIMSKSGKIIDADVNTIVESRYCSVSKELQVFTLFKKDIPMFQNMGLLVPSEADKSQSLCWVPWLPLELCFDGSLLDEHMILKRRSLFLRYTSPNPLFVSDNAAADFSKDSRVDIGFPNLVITCTSQQYNSVYNIAHELMSLGTSMDEKADKLSKLLLADEVRNNLEKLDISVVVNLQRKLRELYYTREFLKTYDTKLYKSTEQELTLEIQATQLELSVLMSAVKRNYDSIGSGNNSRKLLNWKVSTDELIWELSDSNNRQFITIGLGPSSFVRSQTADGSNSNVISIQSLQIYNQQQKLVYQQLIAPFEDNPHYTKDMPMLEIFWLLSSPVGGISVLEEMIVSFQPIIFRMDHITADKLMNYLFPKNETADSAGARTLVREHHTAQMYNTSEANSETQSSSPVSPVSERSGADSITSGKTTTVREMRKVSSTFIRPTEESINEMVKRSGTYINIKSVTIKKMMMSISYKGAHSVLTNVDDLIVKVPTLQYHNKIWSREELFSAIKKDVIMVVLQHTGNIIGNKFIPHKKENKKKVSLEISKLLKSGDDKKNAPSKKSSYKIDHHSFHTSKQKPPVVNIIIEEDEDGDEIKAFYPNDTTSNDG</sequence>
<dbReference type="eggNOG" id="KOG1910">
    <property type="taxonomic scope" value="Eukaryota"/>
</dbReference>
<dbReference type="KEGG" id="tpf:TPHA_0D04030"/>
<dbReference type="InterPro" id="IPR019415">
    <property type="entry name" value="FMP27_SW_RBG"/>
</dbReference>
<feature type="region of interest" description="Disordered" evidence="1">
    <location>
        <begin position="2348"/>
        <end position="2383"/>
    </location>
</feature>
<keyword evidence="2" id="KW-0812">Transmembrane</keyword>
<evidence type="ECO:0000259" key="3">
    <source>
        <dbReference type="SMART" id="SM01214"/>
    </source>
</evidence>
<feature type="domain" description="FMP27 SW motif-containing RBG unit" evidence="4">
    <location>
        <begin position="1062"/>
        <end position="1156"/>
    </location>
</feature>
<reference evidence="6 7" key="1">
    <citation type="journal article" date="2011" name="Proc. Natl. Acad. Sci. U.S.A.">
        <title>Evolutionary erosion of yeast sex chromosomes by mating-type switching accidents.</title>
        <authorList>
            <person name="Gordon J.L."/>
            <person name="Armisen D."/>
            <person name="Proux-Wera E."/>
            <person name="Oheigeartaigh S.S."/>
            <person name="Byrne K.P."/>
            <person name="Wolfe K.H."/>
        </authorList>
    </citation>
    <scope>NUCLEOTIDE SEQUENCE [LARGE SCALE GENOMIC DNA]</scope>
    <source>
        <strain evidence="7">ATCC 24235 / CBS 4417 / NBRC 1672 / NRRL Y-8282 / UCD 70-5</strain>
    </source>
</reference>
<evidence type="ECO:0000313" key="6">
    <source>
        <dbReference type="EMBL" id="CCE63036.1"/>
    </source>
</evidence>
<dbReference type="SMART" id="SM01215">
    <property type="entry name" value="Fmp27_SW"/>
    <property type="match status" value="1"/>
</dbReference>
<dbReference type="Proteomes" id="UP000005666">
    <property type="component" value="Chromosome 4"/>
</dbReference>